<dbReference type="GO" id="GO:0005737">
    <property type="term" value="C:cytoplasm"/>
    <property type="evidence" value="ECO:0007669"/>
    <property type="project" value="UniProtKB-SubCell"/>
</dbReference>
<dbReference type="InterPro" id="IPR009053">
    <property type="entry name" value="Prefoldin"/>
</dbReference>
<protein>
    <recommendedName>
        <fullName evidence="5 7">Prefoldin subunit alpha</fullName>
    </recommendedName>
    <alternativeName>
        <fullName evidence="6 7">GimC subunit alpha</fullName>
    </alternativeName>
</protein>
<dbReference type="Gene3D" id="1.10.287.370">
    <property type="match status" value="1"/>
</dbReference>
<dbReference type="HAMAP" id="MF_00308">
    <property type="entry name" value="PfdA"/>
    <property type="match status" value="1"/>
</dbReference>
<dbReference type="GeneID" id="81124844"/>
<evidence type="ECO:0000313" key="11">
    <source>
        <dbReference type="Proteomes" id="UP001596461"/>
    </source>
</evidence>
<dbReference type="EMBL" id="JBHTAH010000007">
    <property type="protein sequence ID" value="MFC7070034.1"/>
    <property type="molecule type" value="Genomic_DNA"/>
</dbReference>
<evidence type="ECO:0000313" key="10">
    <source>
        <dbReference type="EMBL" id="MFC7070034.1"/>
    </source>
</evidence>
<comment type="similarity">
    <text evidence="7">Belongs to the prefoldin alpha subunit family.</text>
</comment>
<gene>
    <name evidence="7 10" type="primary">pfdA</name>
    <name evidence="10" type="ORF">ACFQL9_10300</name>
</gene>
<feature type="region of interest" description="Disordered" evidence="9">
    <location>
        <begin position="116"/>
        <end position="160"/>
    </location>
</feature>
<evidence type="ECO:0000256" key="6">
    <source>
        <dbReference type="ARBA" id="ARBA00044231"/>
    </source>
</evidence>
<evidence type="ECO:0000256" key="4">
    <source>
        <dbReference type="ARBA" id="ARBA00025077"/>
    </source>
</evidence>
<keyword evidence="11" id="KW-1185">Reference proteome</keyword>
<dbReference type="AlphaFoldDB" id="A0ABD5W9T2"/>
<keyword evidence="8" id="KW-0175">Coiled coil</keyword>
<evidence type="ECO:0000256" key="9">
    <source>
        <dbReference type="SAM" id="MobiDB-lite"/>
    </source>
</evidence>
<accession>A0ABD5W9T2</accession>
<feature type="compositionally biased region" description="Basic and acidic residues" evidence="9">
    <location>
        <begin position="116"/>
        <end position="129"/>
    </location>
</feature>
<dbReference type="RefSeq" id="WP_284032944.1">
    <property type="nucleotide sequence ID" value="NZ_CP126154.1"/>
</dbReference>
<dbReference type="PANTHER" id="PTHR12674:SF2">
    <property type="entry name" value="PREFOLDIN SUBUNIT 5"/>
    <property type="match status" value="1"/>
</dbReference>
<dbReference type="GO" id="GO:0051082">
    <property type="term" value="F:unfolded protein binding"/>
    <property type="evidence" value="ECO:0007669"/>
    <property type="project" value="UniProtKB-UniRule"/>
</dbReference>
<organism evidence="10 11">
    <name type="scientific">Halobaculum lipolyticum</name>
    <dbReference type="NCBI Taxonomy" id="3032001"/>
    <lineage>
        <taxon>Archaea</taxon>
        <taxon>Methanobacteriati</taxon>
        <taxon>Methanobacteriota</taxon>
        <taxon>Stenosarchaea group</taxon>
        <taxon>Halobacteria</taxon>
        <taxon>Halobacteriales</taxon>
        <taxon>Haloferacaceae</taxon>
        <taxon>Halobaculum</taxon>
    </lineage>
</organism>
<keyword evidence="7" id="KW-0963">Cytoplasm</keyword>
<comment type="similarity">
    <text evidence="1">Belongs to the prefoldin subunit alpha family.</text>
</comment>
<dbReference type="SUPFAM" id="SSF46579">
    <property type="entry name" value="Prefoldin"/>
    <property type="match status" value="1"/>
</dbReference>
<comment type="subunit">
    <text evidence="2 7">Heterohexamer of two alpha and four beta subunits.</text>
</comment>
<dbReference type="Proteomes" id="UP001596461">
    <property type="component" value="Unassembled WGS sequence"/>
</dbReference>
<dbReference type="GO" id="GO:0006457">
    <property type="term" value="P:protein folding"/>
    <property type="evidence" value="ECO:0007669"/>
    <property type="project" value="UniProtKB-UniRule"/>
</dbReference>
<dbReference type="InterPro" id="IPR011599">
    <property type="entry name" value="PFD_alpha_archaea"/>
</dbReference>
<evidence type="ECO:0000256" key="2">
    <source>
        <dbReference type="ARBA" id="ARBA00011716"/>
    </source>
</evidence>
<feature type="coiled-coil region" evidence="8">
    <location>
        <begin position="13"/>
        <end position="47"/>
    </location>
</feature>
<dbReference type="NCBIfam" id="TIGR00293">
    <property type="entry name" value="prefoldin subunit alpha"/>
    <property type="match status" value="1"/>
</dbReference>
<keyword evidence="3 7" id="KW-0143">Chaperone</keyword>
<evidence type="ECO:0000256" key="8">
    <source>
        <dbReference type="SAM" id="Coils"/>
    </source>
</evidence>
<comment type="subcellular location">
    <subcellularLocation>
        <location evidence="7">Cytoplasm</location>
    </subcellularLocation>
</comment>
<sequence>MSLGGGGQGQQQLQQLSQEIQAIEGEIEELEADIDDLRQEQRDMDEAIDALGQIDTGSTIQVPLGGGAYVRAEVQDLDEVVVSLGGDYAAELEEDDAVDALETRKGAIDDQIETVTEEKQELESEREQLEAQAQQMQQQMQQQQMQQMQQMADEADDGDE</sequence>
<name>A0ABD5W9T2_9EURY</name>
<feature type="compositionally biased region" description="Low complexity" evidence="9">
    <location>
        <begin position="130"/>
        <end position="152"/>
    </location>
</feature>
<dbReference type="InterPro" id="IPR004127">
    <property type="entry name" value="Prefoldin_subunit_alpha"/>
</dbReference>
<comment type="caution">
    <text evidence="10">The sequence shown here is derived from an EMBL/GenBank/DDBJ whole genome shotgun (WGS) entry which is preliminary data.</text>
</comment>
<evidence type="ECO:0000256" key="3">
    <source>
        <dbReference type="ARBA" id="ARBA00023186"/>
    </source>
</evidence>
<dbReference type="CDD" id="cd00584">
    <property type="entry name" value="Prefoldin_alpha"/>
    <property type="match status" value="1"/>
</dbReference>
<evidence type="ECO:0000256" key="7">
    <source>
        <dbReference type="HAMAP-Rule" id="MF_00308"/>
    </source>
</evidence>
<comment type="function">
    <text evidence="4 7">Molecular chaperone capable of stabilizing a range of proteins. Seems to fulfill an ATP-independent, HSP70-like function in archaeal de novo protein folding.</text>
</comment>
<proteinExistence type="inferred from homology"/>
<dbReference type="GO" id="GO:0016272">
    <property type="term" value="C:prefoldin complex"/>
    <property type="evidence" value="ECO:0007669"/>
    <property type="project" value="UniProtKB-UniRule"/>
</dbReference>
<evidence type="ECO:0000256" key="1">
    <source>
        <dbReference type="ARBA" id="ARBA00010048"/>
    </source>
</evidence>
<reference evidence="10 11" key="1">
    <citation type="journal article" date="2019" name="Int. J. Syst. Evol. Microbiol.">
        <title>The Global Catalogue of Microorganisms (GCM) 10K type strain sequencing project: providing services to taxonomists for standard genome sequencing and annotation.</title>
        <authorList>
            <consortium name="The Broad Institute Genomics Platform"/>
            <consortium name="The Broad Institute Genome Sequencing Center for Infectious Disease"/>
            <person name="Wu L."/>
            <person name="Ma J."/>
        </authorList>
    </citation>
    <scope>NUCLEOTIDE SEQUENCE [LARGE SCALE GENOMIC DNA]</scope>
    <source>
        <strain evidence="10 11">DT31</strain>
    </source>
</reference>
<dbReference type="Pfam" id="PF02996">
    <property type="entry name" value="Prefoldin"/>
    <property type="match status" value="1"/>
</dbReference>
<evidence type="ECO:0000256" key="5">
    <source>
        <dbReference type="ARBA" id="ARBA00044156"/>
    </source>
</evidence>
<dbReference type="PANTHER" id="PTHR12674">
    <property type="entry name" value="PREFOLDIN SUBUNIT 5"/>
    <property type="match status" value="1"/>
</dbReference>